<dbReference type="InterPro" id="IPR035952">
    <property type="entry name" value="Rhomboid-like_sf"/>
</dbReference>
<evidence type="ECO:0000256" key="2">
    <source>
        <dbReference type="ARBA" id="ARBA00009045"/>
    </source>
</evidence>
<dbReference type="SUPFAM" id="SSF144091">
    <property type="entry name" value="Rhomboid-like"/>
    <property type="match status" value="1"/>
</dbReference>
<evidence type="ECO:0000256" key="3">
    <source>
        <dbReference type="ARBA" id="ARBA00022692"/>
    </source>
</evidence>
<reference evidence="8 9" key="1">
    <citation type="submission" date="2024-05" db="EMBL/GenBank/DDBJ databases">
        <authorList>
            <person name="Wallberg A."/>
        </authorList>
    </citation>
    <scope>NUCLEOTIDE SEQUENCE [LARGE SCALE GENOMIC DNA]</scope>
</reference>
<dbReference type="PANTHER" id="PTHR45840">
    <property type="entry name" value="RHOMBOID-RELATED PROTEIN"/>
    <property type="match status" value="1"/>
</dbReference>
<feature type="non-terminal residue" evidence="8">
    <location>
        <position position="1"/>
    </location>
</feature>
<comment type="subcellular location">
    <subcellularLocation>
        <location evidence="1">Membrane</location>
        <topology evidence="1">Multi-pass membrane protein</topology>
    </subcellularLocation>
</comment>
<keyword evidence="3 6" id="KW-0812">Transmembrane</keyword>
<comment type="similarity">
    <text evidence="2">Belongs to the peptidase S54 family.</text>
</comment>
<comment type="caution">
    <text evidence="8">The sequence shown here is derived from an EMBL/GenBank/DDBJ whole genome shotgun (WGS) entry which is preliminary data.</text>
</comment>
<dbReference type="Pfam" id="PF01694">
    <property type="entry name" value="Rhomboid"/>
    <property type="match status" value="1"/>
</dbReference>
<protein>
    <recommendedName>
        <fullName evidence="7">Peptidase S54 rhomboid domain-containing protein</fullName>
    </recommendedName>
</protein>
<evidence type="ECO:0000259" key="7">
    <source>
        <dbReference type="Pfam" id="PF01694"/>
    </source>
</evidence>
<dbReference type="Gene3D" id="1.20.1540.10">
    <property type="entry name" value="Rhomboid-like"/>
    <property type="match status" value="1"/>
</dbReference>
<dbReference type="EMBL" id="CAXKWB010041525">
    <property type="protein sequence ID" value="CAL4156532.1"/>
    <property type="molecule type" value="Genomic_DNA"/>
</dbReference>
<evidence type="ECO:0000256" key="5">
    <source>
        <dbReference type="ARBA" id="ARBA00023136"/>
    </source>
</evidence>
<dbReference type="InterPro" id="IPR051739">
    <property type="entry name" value="Rhomboid_IM_Serine_Proteases"/>
</dbReference>
<feature type="non-terminal residue" evidence="8">
    <location>
        <position position="139"/>
    </location>
</feature>
<proteinExistence type="inferred from homology"/>
<evidence type="ECO:0000256" key="6">
    <source>
        <dbReference type="SAM" id="Phobius"/>
    </source>
</evidence>
<sequence>YMHLISNVSVTLIVGIPLEMLHGPWRVALIYVGSVLAGSLTGSIIMPNEFFVGASGGVFGVMGANLANFILNWTLLQQNKRCFVALIIANCVTFIFMTIYAVILNVPEFQNVVHTVHMMGWTAGLILSLTLLRCFGKHR</sequence>
<name>A0AAV2S338_MEGNR</name>
<evidence type="ECO:0000256" key="4">
    <source>
        <dbReference type="ARBA" id="ARBA00022989"/>
    </source>
</evidence>
<dbReference type="AlphaFoldDB" id="A0AAV2S338"/>
<evidence type="ECO:0000313" key="8">
    <source>
        <dbReference type="EMBL" id="CAL4156532.1"/>
    </source>
</evidence>
<dbReference type="InterPro" id="IPR022764">
    <property type="entry name" value="Peptidase_S54_rhomboid_dom"/>
</dbReference>
<feature type="transmembrane region" description="Helical" evidence="6">
    <location>
        <begin position="27"/>
        <end position="45"/>
    </location>
</feature>
<dbReference type="PANTHER" id="PTHR45840:SF2">
    <property type="entry name" value="PROTEIN RHOMBOID-RELATED"/>
    <property type="match status" value="1"/>
</dbReference>
<feature type="transmembrane region" description="Helical" evidence="6">
    <location>
        <begin position="51"/>
        <end position="71"/>
    </location>
</feature>
<organism evidence="8 9">
    <name type="scientific">Meganyctiphanes norvegica</name>
    <name type="common">Northern krill</name>
    <name type="synonym">Thysanopoda norvegica</name>
    <dbReference type="NCBI Taxonomy" id="48144"/>
    <lineage>
        <taxon>Eukaryota</taxon>
        <taxon>Metazoa</taxon>
        <taxon>Ecdysozoa</taxon>
        <taxon>Arthropoda</taxon>
        <taxon>Crustacea</taxon>
        <taxon>Multicrustacea</taxon>
        <taxon>Malacostraca</taxon>
        <taxon>Eumalacostraca</taxon>
        <taxon>Eucarida</taxon>
        <taxon>Euphausiacea</taxon>
        <taxon>Euphausiidae</taxon>
        <taxon>Meganyctiphanes</taxon>
    </lineage>
</organism>
<feature type="transmembrane region" description="Helical" evidence="6">
    <location>
        <begin position="83"/>
        <end position="103"/>
    </location>
</feature>
<keyword evidence="5 6" id="KW-0472">Membrane</keyword>
<feature type="domain" description="Peptidase S54 rhomboid" evidence="7">
    <location>
        <begin position="2"/>
        <end position="133"/>
    </location>
</feature>
<evidence type="ECO:0000256" key="1">
    <source>
        <dbReference type="ARBA" id="ARBA00004141"/>
    </source>
</evidence>
<feature type="transmembrane region" description="Helical" evidence="6">
    <location>
        <begin position="115"/>
        <end position="135"/>
    </location>
</feature>
<keyword evidence="9" id="KW-1185">Reference proteome</keyword>
<evidence type="ECO:0000313" key="9">
    <source>
        <dbReference type="Proteomes" id="UP001497623"/>
    </source>
</evidence>
<gene>
    <name evidence="8" type="ORF">MNOR_LOCUS31733</name>
</gene>
<dbReference type="GO" id="GO:0004252">
    <property type="term" value="F:serine-type endopeptidase activity"/>
    <property type="evidence" value="ECO:0007669"/>
    <property type="project" value="InterPro"/>
</dbReference>
<dbReference type="GO" id="GO:0016020">
    <property type="term" value="C:membrane"/>
    <property type="evidence" value="ECO:0007669"/>
    <property type="project" value="UniProtKB-SubCell"/>
</dbReference>
<keyword evidence="4 6" id="KW-1133">Transmembrane helix</keyword>
<accession>A0AAV2S338</accession>
<dbReference type="Proteomes" id="UP001497623">
    <property type="component" value="Unassembled WGS sequence"/>
</dbReference>